<dbReference type="Proteomes" id="UP000805085">
    <property type="component" value="Unassembled WGS sequence"/>
</dbReference>
<protein>
    <submittedName>
        <fullName evidence="2">Uncharacterized protein</fullName>
    </submittedName>
</protein>
<evidence type="ECO:0000256" key="1">
    <source>
        <dbReference type="SAM" id="Phobius"/>
    </source>
</evidence>
<name>A0ABX2E0Y3_9FLAO</name>
<feature type="transmembrane region" description="Helical" evidence="1">
    <location>
        <begin position="144"/>
        <end position="164"/>
    </location>
</feature>
<feature type="transmembrane region" description="Helical" evidence="1">
    <location>
        <begin position="171"/>
        <end position="193"/>
    </location>
</feature>
<keyword evidence="1" id="KW-1133">Transmembrane helix</keyword>
<dbReference type="EMBL" id="JABRWQ010000001">
    <property type="protein sequence ID" value="NRD22153.1"/>
    <property type="molecule type" value="Genomic_DNA"/>
</dbReference>
<proteinExistence type="predicted"/>
<keyword evidence="3" id="KW-1185">Reference proteome</keyword>
<evidence type="ECO:0000313" key="3">
    <source>
        <dbReference type="Proteomes" id="UP000805085"/>
    </source>
</evidence>
<reference evidence="2 3" key="1">
    <citation type="journal article" date="2015" name="Int. J. Syst. Evol. Microbiol.">
        <title>Winogradskyella litoriviva sp. nov., isolated from coastal seawater.</title>
        <authorList>
            <person name="Nedashkovskaya O.I."/>
            <person name="Kukhlevskiy A.D."/>
            <person name="Zhukova N.V."/>
            <person name="Kim S.J."/>
            <person name="Rhee S.K."/>
            <person name="Mikhailov V.V."/>
        </authorList>
    </citation>
    <scope>NUCLEOTIDE SEQUENCE [LARGE SCALE GENOMIC DNA]</scope>
    <source>
        <strain evidence="2 3">KMM6491</strain>
    </source>
</reference>
<sequence>MLLSQGFTPFFYLSATVLFWYMKDKKMLIVTILISFLSGVKGVYLAEFIALTLIVFYDKNLSKAFKIKGILVLFFCFTTVTMVILNISPFKELIKSDRLLTAIFSYRIEYSKELISLITKDNFNYLIGATGIEKVRLEMQIIDIFLFFGIIGFAVYSYFIYGIYKIIKKKYLAVILLLTVIITSIFIGNLFYIPMSSLLIVLTLLCLSKDEDFIKINPIA</sequence>
<keyword evidence="1" id="KW-0812">Transmembrane</keyword>
<evidence type="ECO:0000313" key="2">
    <source>
        <dbReference type="EMBL" id="NRD22153.1"/>
    </source>
</evidence>
<keyword evidence="1" id="KW-0472">Membrane</keyword>
<feature type="transmembrane region" description="Helical" evidence="1">
    <location>
        <begin position="28"/>
        <end position="57"/>
    </location>
</feature>
<gene>
    <name evidence="2" type="ORF">HNV10_02800</name>
</gene>
<organism evidence="2 3">
    <name type="scientific">Winogradskyella litoriviva</name>
    <dbReference type="NCBI Taxonomy" id="1220182"/>
    <lineage>
        <taxon>Bacteria</taxon>
        <taxon>Pseudomonadati</taxon>
        <taxon>Bacteroidota</taxon>
        <taxon>Flavobacteriia</taxon>
        <taxon>Flavobacteriales</taxon>
        <taxon>Flavobacteriaceae</taxon>
        <taxon>Winogradskyella</taxon>
    </lineage>
</organism>
<feature type="transmembrane region" description="Helical" evidence="1">
    <location>
        <begin position="69"/>
        <end position="90"/>
    </location>
</feature>
<comment type="caution">
    <text evidence="2">The sequence shown here is derived from an EMBL/GenBank/DDBJ whole genome shotgun (WGS) entry which is preliminary data.</text>
</comment>
<accession>A0ABX2E0Y3</accession>